<feature type="transmembrane region" description="Helical" evidence="1">
    <location>
        <begin position="41"/>
        <end position="65"/>
    </location>
</feature>
<dbReference type="GO" id="GO:0005886">
    <property type="term" value="C:plasma membrane"/>
    <property type="evidence" value="ECO:0007669"/>
    <property type="project" value="TreeGrafter"/>
</dbReference>
<dbReference type="InterPro" id="IPR001460">
    <property type="entry name" value="PCN-bd_Tpept"/>
</dbReference>
<dbReference type="GO" id="GO:0008658">
    <property type="term" value="F:penicillin binding"/>
    <property type="evidence" value="ECO:0007669"/>
    <property type="project" value="InterPro"/>
</dbReference>
<keyword evidence="4" id="KW-1185">Reference proteome</keyword>
<evidence type="ECO:0000256" key="1">
    <source>
        <dbReference type="SAM" id="Phobius"/>
    </source>
</evidence>
<protein>
    <submittedName>
        <fullName evidence="3">Cell division protein FtsI/penicillin-binding protein 2</fullName>
    </submittedName>
</protein>
<evidence type="ECO:0000313" key="4">
    <source>
        <dbReference type="Proteomes" id="UP000525298"/>
    </source>
</evidence>
<dbReference type="EMBL" id="JACDUS010000002">
    <property type="protein sequence ID" value="MBA2880756.1"/>
    <property type="molecule type" value="Genomic_DNA"/>
</dbReference>
<keyword evidence="3" id="KW-0132">Cell division</keyword>
<keyword evidence="1" id="KW-1133">Transmembrane helix</keyword>
<dbReference type="GO" id="GO:0071972">
    <property type="term" value="F:peptidoglycan L,D-transpeptidase activity"/>
    <property type="evidence" value="ECO:0007669"/>
    <property type="project" value="TreeGrafter"/>
</dbReference>
<dbReference type="PANTHER" id="PTHR30627:SF2">
    <property type="entry name" value="PEPTIDOGLYCAN D,D-TRANSPEPTIDASE MRDA"/>
    <property type="match status" value="1"/>
</dbReference>
<evidence type="ECO:0000313" key="3">
    <source>
        <dbReference type="EMBL" id="MBA2880756.1"/>
    </source>
</evidence>
<keyword evidence="3" id="KW-0131">Cell cycle</keyword>
<dbReference type="Pfam" id="PF00905">
    <property type="entry name" value="Transpeptidase"/>
    <property type="match status" value="1"/>
</dbReference>
<proteinExistence type="predicted"/>
<name>A0A7W0C7S7_9BACT</name>
<dbReference type="InterPro" id="IPR012338">
    <property type="entry name" value="Beta-lactam/transpept-like"/>
</dbReference>
<organism evidence="3 4">
    <name type="scientific">Desulfosalsimonas propionicica</name>
    <dbReference type="NCBI Taxonomy" id="332175"/>
    <lineage>
        <taxon>Bacteria</taxon>
        <taxon>Pseudomonadati</taxon>
        <taxon>Thermodesulfobacteriota</taxon>
        <taxon>Desulfobacteria</taxon>
        <taxon>Desulfobacterales</taxon>
        <taxon>Desulfosalsimonadaceae</taxon>
        <taxon>Desulfosalsimonas</taxon>
    </lineage>
</organism>
<dbReference type="AlphaFoldDB" id="A0A7W0C7S7"/>
<dbReference type="GO" id="GO:0071555">
    <property type="term" value="P:cell wall organization"/>
    <property type="evidence" value="ECO:0007669"/>
    <property type="project" value="TreeGrafter"/>
</dbReference>
<keyword evidence="1" id="KW-0472">Membrane</keyword>
<dbReference type="Gene3D" id="3.40.710.10">
    <property type="entry name" value="DD-peptidase/beta-lactamase superfamily"/>
    <property type="match status" value="1"/>
</dbReference>
<dbReference type="SUPFAM" id="SSF56601">
    <property type="entry name" value="beta-lactamase/transpeptidase-like"/>
    <property type="match status" value="1"/>
</dbReference>
<comment type="caution">
    <text evidence="3">The sequence shown here is derived from an EMBL/GenBank/DDBJ whole genome shotgun (WGS) entry which is preliminary data.</text>
</comment>
<feature type="domain" description="Penicillin-binding protein transpeptidase" evidence="2">
    <location>
        <begin position="141"/>
        <end position="438"/>
    </location>
</feature>
<dbReference type="PANTHER" id="PTHR30627">
    <property type="entry name" value="PEPTIDOGLYCAN D,D-TRANSPEPTIDASE"/>
    <property type="match status" value="1"/>
</dbReference>
<dbReference type="GO" id="GO:0051301">
    <property type="term" value="P:cell division"/>
    <property type="evidence" value="ECO:0007669"/>
    <property type="project" value="UniProtKB-KW"/>
</dbReference>
<dbReference type="InterPro" id="IPR050515">
    <property type="entry name" value="Beta-lactam/transpept"/>
</dbReference>
<reference evidence="3 4" key="1">
    <citation type="submission" date="2020-07" db="EMBL/GenBank/DDBJ databases">
        <title>Genomic Encyclopedia of Type Strains, Phase IV (KMG-IV): sequencing the most valuable type-strain genomes for metagenomic binning, comparative biology and taxonomic classification.</title>
        <authorList>
            <person name="Goeker M."/>
        </authorList>
    </citation>
    <scope>NUCLEOTIDE SEQUENCE [LARGE SCALE GENOMIC DNA]</scope>
    <source>
        <strain evidence="3 4">DSM 17721</strain>
    </source>
</reference>
<sequence>MDAFRKRKTINSQTKFHNTAWRKYQFRLRQKSAARQALRRLPAYLLILCIGLGLIKGGFFVAHWFQSRPLPQQAAVKPETERVTRDEVRALLDRSDLLNPLTPVFSKKIAGRDCALHTTLNEDLQKAVLSMMDPKYARQIGIVVMDARTGKILVMASHDRNNPDMNNCTNASFPAASLFKIVSAAGAIDDSGLTPETRMSFNGGKYTLYRSQLADTKNKYTNYVTLEKAFAESINPVFGKIGQNYLDKARLEKYAQAFWFNREMDFDLPVDVSVASVSEKPYNWAEIACGFNKTTQISALHAAMLSAAIVHNGAMMRPYFIERAVLNDRVVFRQDRKMLTRSIHPETARQMQSMMNAAVTRGTARGSFRGRQATAIFKRFDVGGKTGSINDNPAKVKFDWFTGYARHRETGNTIAVGVIVAHKNYIGVRAAEYFRRIVYEYMQQPLNQAKAPQDAVNDDT</sequence>
<gene>
    <name evidence="3" type="ORF">HNR65_001074</name>
</gene>
<keyword evidence="1" id="KW-0812">Transmembrane</keyword>
<dbReference type="RefSeq" id="WP_181550415.1">
    <property type="nucleotide sequence ID" value="NZ_JACDUS010000002.1"/>
</dbReference>
<evidence type="ECO:0000259" key="2">
    <source>
        <dbReference type="Pfam" id="PF00905"/>
    </source>
</evidence>
<accession>A0A7W0C7S7</accession>
<dbReference type="Proteomes" id="UP000525298">
    <property type="component" value="Unassembled WGS sequence"/>
</dbReference>